<evidence type="ECO:0000256" key="1">
    <source>
        <dbReference type="ARBA" id="ARBA00022553"/>
    </source>
</evidence>
<dbReference type="Gene3D" id="1.10.10.10">
    <property type="entry name" value="Winged helix-like DNA-binding domain superfamily/Winged helix DNA-binding domain"/>
    <property type="match status" value="1"/>
</dbReference>
<dbReference type="InterPro" id="IPR001867">
    <property type="entry name" value="OmpR/PhoB-type_DNA-bd"/>
</dbReference>
<dbReference type="GO" id="GO:0000156">
    <property type="term" value="F:phosphorelay response regulator activity"/>
    <property type="evidence" value="ECO:0007669"/>
    <property type="project" value="TreeGrafter"/>
</dbReference>
<dbReference type="Pfam" id="PF00486">
    <property type="entry name" value="Trans_reg_C"/>
    <property type="match status" value="1"/>
</dbReference>
<evidence type="ECO:0000259" key="8">
    <source>
        <dbReference type="PROSITE" id="PS50110"/>
    </source>
</evidence>
<dbReference type="OrthoDB" id="8912111at2"/>
<dbReference type="GO" id="GO:0005829">
    <property type="term" value="C:cytosol"/>
    <property type="evidence" value="ECO:0007669"/>
    <property type="project" value="TreeGrafter"/>
</dbReference>
<feature type="modified residue" description="4-aspartylphosphate" evidence="6">
    <location>
        <position position="58"/>
    </location>
</feature>
<evidence type="ECO:0000256" key="5">
    <source>
        <dbReference type="ARBA" id="ARBA00023163"/>
    </source>
</evidence>
<evidence type="ECO:0000256" key="2">
    <source>
        <dbReference type="ARBA" id="ARBA00023012"/>
    </source>
</evidence>
<dbReference type="PANTHER" id="PTHR48111:SF1">
    <property type="entry name" value="TWO-COMPONENT RESPONSE REGULATOR ORR33"/>
    <property type="match status" value="1"/>
</dbReference>
<dbReference type="PANTHER" id="PTHR48111">
    <property type="entry name" value="REGULATOR OF RPOS"/>
    <property type="match status" value="1"/>
</dbReference>
<dbReference type="CDD" id="cd00383">
    <property type="entry name" value="trans_reg_C"/>
    <property type="match status" value="1"/>
</dbReference>
<dbReference type="Gene3D" id="3.40.50.2300">
    <property type="match status" value="1"/>
</dbReference>
<dbReference type="PROSITE" id="PS51755">
    <property type="entry name" value="OMPR_PHOB"/>
    <property type="match status" value="1"/>
</dbReference>
<name>A0A5P8P2W2_9BACT</name>
<dbReference type="EMBL" id="CP043617">
    <property type="protein sequence ID" value="QFR50014.1"/>
    <property type="molecule type" value="Genomic_DNA"/>
</dbReference>
<evidence type="ECO:0000313" key="10">
    <source>
        <dbReference type="EMBL" id="QFR50014.1"/>
    </source>
</evidence>
<keyword evidence="5" id="KW-0804">Transcription</keyword>
<dbReference type="GO" id="GO:0032993">
    <property type="term" value="C:protein-DNA complex"/>
    <property type="evidence" value="ECO:0007669"/>
    <property type="project" value="TreeGrafter"/>
</dbReference>
<dbReference type="InterPro" id="IPR001789">
    <property type="entry name" value="Sig_transdc_resp-reg_receiver"/>
</dbReference>
<proteinExistence type="predicted"/>
<keyword evidence="2" id="KW-0902">Two-component regulatory system</keyword>
<dbReference type="InterPro" id="IPR011006">
    <property type="entry name" value="CheY-like_superfamily"/>
</dbReference>
<evidence type="ECO:0000256" key="6">
    <source>
        <dbReference type="PROSITE-ProRule" id="PRU00169"/>
    </source>
</evidence>
<dbReference type="SMART" id="SM00862">
    <property type="entry name" value="Trans_reg_C"/>
    <property type="match status" value="1"/>
</dbReference>
<dbReference type="KEGG" id="sulg:FJR48_09870"/>
<dbReference type="InterPro" id="IPR039420">
    <property type="entry name" value="WalR-like"/>
</dbReference>
<protein>
    <submittedName>
        <fullName evidence="10">Response regulator transcription factor</fullName>
    </submittedName>
</protein>
<dbReference type="GO" id="GO:0006355">
    <property type="term" value="P:regulation of DNA-templated transcription"/>
    <property type="evidence" value="ECO:0007669"/>
    <property type="project" value="InterPro"/>
</dbReference>
<dbReference type="Proteomes" id="UP000326944">
    <property type="component" value="Chromosome"/>
</dbReference>
<dbReference type="InterPro" id="IPR036388">
    <property type="entry name" value="WH-like_DNA-bd_sf"/>
</dbReference>
<reference evidence="10 11" key="1">
    <citation type="submission" date="2019-09" db="EMBL/GenBank/DDBJ databases">
        <title>Sulfurimonas gotlandica sp. nov., a chemoautotrophic and psychrotolerant epsilonproteobacterium isolated from a pelagic redoxcline, and an emended description of the genus Sulfurimonas.</title>
        <authorList>
            <person name="Wang S."/>
            <person name="Jiang L."/>
            <person name="Shao S."/>
        </authorList>
    </citation>
    <scope>NUCLEOTIDE SEQUENCE [LARGE SCALE GENOMIC DNA]</scope>
    <source>
        <strain evidence="10 11">GYSZ_1</strain>
    </source>
</reference>
<dbReference type="InterPro" id="IPR016032">
    <property type="entry name" value="Sig_transdc_resp-reg_C-effctor"/>
</dbReference>
<evidence type="ECO:0000256" key="7">
    <source>
        <dbReference type="PROSITE-ProRule" id="PRU01091"/>
    </source>
</evidence>
<feature type="DNA-binding region" description="OmpR/PhoB-type" evidence="7">
    <location>
        <begin position="129"/>
        <end position="225"/>
    </location>
</feature>
<keyword evidence="11" id="KW-1185">Reference proteome</keyword>
<dbReference type="SUPFAM" id="SSF46894">
    <property type="entry name" value="C-terminal effector domain of the bipartite response regulators"/>
    <property type="match status" value="1"/>
</dbReference>
<feature type="domain" description="Response regulatory" evidence="8">
    <location>
        <begin position="9"/>
        <end position="123"/>
    </location>
</feature>
<evidence type="ECO:0000313" key="11">
    <source>
        <dbReference type="Proteomes" id="UP000326944"/>
    </source>
</evidence>
<gene>
    <name evidence="10" type="ORF">FJR48_09870</name>
</gene>
<evidence type="ECO:0000259" key="9">
    <source>
        <dbReference type="PROSITE" id="PS51755"/>
    </source>
</evidence>
<dbReference type="GO" id="GO:0000976">
    <property type="term" value="F:transcription cis-regulatory region binding"/>
    <property type="evidence" value="ECO:0007669"/>
    <property type="project" value="TreeGrafter"/>
</dbReference>
<dbReference type="AlphaFoldDB" id="A0A5P8P2W2"/>
<sequence length="228" mass="26356">MIDILKNFTILYVEDDEVVRKSALEYLSRISKKVLEAKDGKEAIKIYKQEKPDIIITDISMPKLNGLDMASYIRTHDRNVQIIVATAHSDVEYLMQAVELQLVKYIIKPITKEKLLDALEKSMVLIKDKSKFNLPLSESCYYNAYEKIIIEDEKQIKLTKNETLFLDLLAHHHSRVVTYEEIENAIWPYEGMSQDAIRSLVRGIRKKVPKGAIDNISGSGYKLNIYKF</sequence>
<evidence type="ECO:0000256" key="3">
    <source>
        <dbReference type="ARBA" id="ARBA00023015"/>
    </source>
</evidence>
<evidence type="ECO:0000256" key="4">
    <source>
        <dbReference type="ARBA" id="ARBA00023125"/>
    </source>
</evidence>
<dbReference type="SUPFAM" id="SSF52172">
    <property type="entry name" value="CheY-like"/>
    <property type="match status" value="1"/>
</dbReference>
<dbReference type="CDD" id="cd17536">
    <property type="entry name" value="REC_YesN-like"/>
    <property type="match status" value="1"/>
</dbReference>
<keyword evidence="3" id="KW-0805">Transcription regulation</keyword>
<dbReference type="SMART" id="SM00448">
    <property type="entry name" value="REC"/>
    <property type="match status" value="1"/>
</dbReference>
<keyword evidence="1 6" id="KW-0597">Phosphoprotein</keyword>
<keyword evidence="4 7" id="KW-0238">DNA-binding</keyword>
<dbReference type="PROSITE" id="PS50110">
    <property type="entry name" value="RESPONSE_REGULATORY"/>
    <property type="match status" value="1"/>
</dbReference>
<organism evidence="10 11">
    <name type="scientific">Sulfurimonas lithotrophica</name>
    <dbReference type="NCBI Taxonomy" id="2590022"/>
    <lineage>
        <taxon>Bacteria</taxon>
        <taxon>Pseudomonadati</taxon>
        <taxon>Campylobacterota</taxon>
        <taxon>Epsilonproteobacteria</taxon>
        <taxon>Campylobacterales</taxon>
        <taxon>Sulfurimonadaceae</taxon>
        <taxon>Sulfurimonas</taxon>
    </lineage>
</organism>
<accession>A0A5P8P2W2</accession>
<dbReference type="RefSeq" id="WP_152307962.1">
    <property type="nucleotide sequence ID" value="NZ_CP043617.1"/>
</dbReference>
<dbReference type="Pfam" id="PF00072">
    <property type="entry name" value="Response_reg"/>
    <property type="match status" value="1"/>
</dbReference>
<feature type="domain" description="OmpR/PhoB-type" evidence="9">
    <location>
        <begin position="129"/>
        <end position="225"/>
    </location>
</feature>